<dbReference type="SMART" id="SM00326">
    <property type="entry name" value="SH3"/>
    <property type="match status" value="2"/>
</dbReference>
<feature type="compositionally biased region" description="Acidic residues" evidence="3">
    <location>
        <begin position="456"/>
        <end position="466"/>
    </location>
</feature>
<feature type="compositionally biased region" description="Basic and acidic residues" evidence="3">
    <location>
        <begin position="546"/>
        <end position="555"/>
    </location>
</feature>
<dbReference type="PANTHER" id="PTHR10829:SF25">
    <property type="entry name" value="DREBRIN-LIKE PROTEIN"/>
    <property type="match status" value="1"/>
</dbReference>
<evidence type="ECO:0000259" key="4">
    <source>
        <dbReference type="PROSITE" id="PS50002"/>
    </source>
</evidence>
<dbReference type="GO" id="GO:0030864">
    <property type="term" value="C:cortical actin cytoskeleton"/>
    <property type="evidence" value="ECO:0007669"/>
    <property type="project" value="TreeGrafter"/>
</dbReference>
<keyword evidence="1 2" id="KW-0728">SH3 domain</keyword>
<evidence type="ECO:0000256" key="2">
    <source>
        <dbReference type="PROSITE-ProRule" id="PRU00192"/>
    </source>
</evidence>
<feature type="compositionally biased region" description="Basic and acidic residues" evidence="3">
    <location>
        <begin position="266"/>
        <end position="284"/>
    </location>
</feature>
<dbReference type="GeneID" id="73470529"/>
<organism evidence="6 7">
    <name type="scientific">[Candida] subhashii</name>
    <dbReference type="NCBI Taxonomy" id="561895"/>
    <lineage>
        <taxon>Eukaryota</taxon>
        <taxon>Fungi</taxon>
        <taxon>Dikarya</taxon>
        <taxon>Ascomycota</taxon>
        <taxon>Saccharomycotina</taxon>
        <taxon>Pichiomycetes</taxon>
        <taxon>Debaryomycetaceae</taxon>
        <taxon>Spathaspora</taxon>
    </lineage>
</organism>
<dbReference type="Pfam" id="PF00018">
    <property type="entry name" value="SH3_1"/>
    <property type="match status" value="2"/>
</dbReference>
<keyword evidence="7" id="KW-1185">Reference proteome</keyword>
<feature type="compositionally biased region" description="Basic and acidic residues" evidence="3">
    <location>
        <begin position="243"/>
        <end position="252"/>
    </location>
</feature>
<dbReference type="GO" id="GO:0030833">
    <property type="term" value="P:regulation of actin filament polymerization"/>
    <property type="evidence" value="ECO:0007669"/>
    <property type="project" value="TreeGrafter"/>
</dbReference>
<evidence type="ECO:0000313" key="6">
    <source>
        <dbReference type="EMBL" id="KAG7662741.1"/>
    </source>
</evidence>
<evidence type="ECO:0000313" key="7">
    <source>
        <dbReference type="Proteomes" id="UP000694255"/>
    </source>
</evidence>
<evidence type="ECO:0000256" key="1">
    <source>
        <dbReference type="ARBA" id="ARBA00022443"/>
    </source>
</evidence>
<dbReference type="OrthoDB" id="5971719at2759"/>
<feature type="compositionally biased region" description="Acidic residues" evidence="3">
    <location>
        <begin position="430"/>
        <end position="444"/>
    </location>
</feature>
<protein>
    <submittedName>
        <fullName evidence="6">ABP1</fullName>
    </submittedName>
</protein>
<dbReference type="Pfam" id="PF00241">
    <property type="entry name" value="Cofilin_ADF"/>
    <property type="match status" value="1"/>
</dbReference>
<feature type="compositionally biased region" description="Low complexity" evidence="3">
    <location>
        <begin position="145"/>
        <end position="172"/>
    </location>
</feature>
<dbReference type="GO" id="GO:0051015">
    <property type="term" value="F:actin filament binding"/>
    <property type="evidence" value="ECO:0007669"/>
    <property type="project" value="TreeGrafter"/>
</dbReference>
<reference evidence="6 7" key="1">
    <citation type="journal article" date="2021" name="DNA Res.">
        <title>Genome analysis of Candida subhashii reveals its hybrid nature and dual mitochondrial genome conformations.</title>
        <authorList>
            <person name="Mixao V."/>
            <person name="Hegedusova E."/>
            <person name="Saus E."/>
            <person name="Pryszcz L.P."/>
            <person name="Cillingova A."/>
            <person name="Nosek J."/>
            <person name="Gabaldon T."/>
        </authorList>
    </citation>
    <scope>NUCLEOTIDE SEQUENCE [LARGE SCALE GENOMIC DNA]</scope>
    <source>
        <strain evidence="6 7">CBS 10753</strain>
    </source>
</reference>
<dbReference type="InterPro" id="IPR001452">
    <property type="entry name" value="SH3_domain"/>
</dbReference>
<dbReference type="PROSITE" id="PS50002">
    <property type="entry name" value="SH3"/>
    <property type="match status" value="2"/>
</dbReference>
<dbReference type="EMBL" id="JAGSYN010000163">
    <property type="protein sequence ID" value="KAG7662741.1"/>
    <property type="molecule type" value="Genomic_DNA"/>
</dbReference>
<evidence type="ECO:0000256" key="3">
    <source>
        <dbReference type="SAM" id="MobiDB-lite"/>
    </source>
</evidence>
<dbReference type="SMART" id="SM00102">
    <property type="entry name" value="ADF"/>
    <property type="match status" value="1"/>
</dbReference>
<feature type="domain" description="SH3" evidence="4">
    <location>
        <begin position="485"/>
        <end position="546"/>
    </location>
</feature>
<evidence type="ECO:0000259" key="5">
    <source>
        <dbReference type="PROSITE" id="PS51263"/>
    </source>
</evidence>
<dbReference type="AlphaFoldDB" id="A0A8J5QLF0"/>
<dbReference type="CDD" id="cd11281">
    <property type="entry name" value="ADF_drebrin_like"/>
    <property type="match status" value="1"/>
</dbReference>
<dbReference type="PROSITE" id="PS51263">
    <property type="entry name" value="ADF_H"/>
    <property type="match status" value="1"/>
</dbReference>
<gene>
    <name evidence="6" type="ORF">J8A68_003729</name>
</gene>
<feature type="compositionally biased region" description="Acidic residues" evidence="3">
    <location>
        <begin position="586"/>
        <end position="595"/>
    </location>
</feature>
<comment type="caution">
    <text evidence="6">The sequence shown here is derived from an EMBL/GenBank/DDBJ whole genome shotgun (WGS) entry which is preliminary data.</text>
</comment>
<dbReference type="InterPro" id="IPR002108">
    <property type="entry name" value="ADF-H"/>
</dbReference>
<sequence>MEKIDLSTNSRKIQDSYDKLIRGDPSITYVVYSLDKNSTLDVTETGNGSLDDFIENFTDGQVQFGLARVTVPGSDVSKNILLGWCPDNSPSKARLSFASNFAEVSKVLSGYHVQITARDQDDLDVDEFLNRVCAAAGARYSVQGAATGSSTKKSTSSPAPKPVVSKPIVSKPAIHKPTGPKPSFIPRSTGKPVQPVKSPGFVQSTKPPKHDDGWGDAKDVEERDFDQKPLESVPSAYKPTKVNIDDLRKQKSDTISSTPKASSFKPQDKEEDDKPKPLSERMKAYNDPNDGRLTSLPKPKVAHSVASRYAPSATSSGAPSFGSKPVIGAKPAQANKLVGGASRDFGSQGGKTPAQIWAEKRGQYKTVAGGEEPVKSAGGDELSHTSELVSQFEQKAHIQDEQEEEEPKEEVKAPVRNLPPPPVRHVVPEPEPEEEEEEEEEEEPAPSLPSRTAAPEPEEEEQEEEAAPAPSLPSRAAASAPEPKEESITATAEYDYEKDEDNEIAFAEGDLIVDIEFTDEEWWTGKHSKTGEVGLFPAAYVSLNEKKADEVPEKPQEEEDEAAPAPSLPSRSEPKVEAKPTATAEYDYEKDEDNEIGFEEGEIIVDIDFVDDDWWSGKREKTGEVGLFPANYVKLN</sequence>
<dbReference type="GO" id="GO:0005884">
    <property type="term" value="C:actin filament"/>
    <property type="evidence" value="ECO:0007669"/>
    <property type="project" value="TreeGrafter"/>
</dbReference>
<feature type="compositionally biased region" description="Basic and acidic residues" evidence="3">
    <location>
        <begin position="208"/>
        <end position="229"/>
    </location>
</feature>
<feature type="domain" description="ADF-H" evidence="5">
    <location>
        <begin position="5"/>
        <end position="133"/>
    </location>
</feature>
<name>A0A8J5QLF0_9ASCO</name>
<dbReference type="GO" id="GO:0030427">
    <property type="term" value="C:site of polarized growth"/>
    <property type="evidence" value="ECO:0007669"/>
    <property type="project" value="TreeGrafter"/>
</dbReference>
<accession>A0A8J5QLF0</accession>
<dbReference type="PANTHER" id="PTHR10829">
    <property type="entry name" value="CORTACTIN AND DREBRIN"/>
    <property type="match status" value="1"/>
</dbReference>
<dbReference type="Proteomes" id="UP000694255">
    <property type="component" value="Unassembled WGS sequence"/>
</dbReference>
<feature type="region of interest" description="Disordered" evidence="3">
    <location>
        <begin position="546"/>
        <end position="595"/>
    </location>
</feature>
<feature type="compositionally biased region" description="Low complexity" evidence="3">
    <location>
        <begin position="467"/>
        <end position="481"/>
    </location>
</feature>
<feature type="region of interest" description="Disordered" evidence="3">
    <location>
        <begin position="143"/>
        <end position="502"/>
    </location>
</feature>
<proteinExistence type="predicted"/>
<feature type="domain" description="SH3" evidence="4">
    <location>
        <begin position="577"/>
        <end position="636"/>
    </location>
</feature>
<dbReference type="RefSeq" id="XP_049262974.1">
    <property type="nucleotide sequence ID" value="XM_049407614.1"/>
</dbReference>